<dbReference type="InterPro" id="IPR001611">
    <property type="entry name" value="Leu-rich_rpt"/>
</dbReference>
<keyword evidence="2" id="KW-1185">Reference proteome</keyword>
<name>A0A8E0S727_9TREM</name>
<evidence type="ECO:0000313" key="2">
    <source>
        <dbReference type="Proteomes" id="UP000728185"/>
    </source>
</evidence>
<dbReference type="Proteomes" id="UP000728185">
    <property type="component" value="Unassembled WGS sequence"/>
</dbReference>
<dbReference type="Gene3D" id="3.80.10.10">
    <property type="entry name" value="Ribonuclease Inhibitor"/>
    <property type="match status" value="2"/>
</dbReference>
<dbReference type="SUPFAM" id="SSF52047">
    <property type="entry name" value="RNI-like"/>
    <property type="match status" value="1"/>
</dbReference>
<evidence type="ECO:0000313" key="1">
    <source>
        <dbReference type="EMBL" id="KAA0198684.1"/>
    </source>
</evidence>
<dbReference type="SMART" id="SM00368">
    <property type="entry name" value="LRR_RI"/>
    <property type="match status" value="7"/>
</dbReference>
<dbReference type="AlphaFoldDB" id="A0A8E0S727"/>
<proteinExistence type="predicted"/>
<comment type="caution">
    <text evidence="1">The sequence shown here is derived from an EMBL/GenBank/DDBJ whole genome shotgun (WGS) entry which is preliminary data.</text>
</comment>
<dbReference type="InterPro" id="IPR052394">
    <property type="entry name" value="LRR-containing"/>
</dbReference>
<dbReference type="Pfam" id="PF13516">
    <property type="entry name" value="LRR_6"/>
    <property type="match status" value="3"/>
</dbReference>
<gene>
    <name evidence="1" type="ORF">FBUS_03411</name>
</gene>
<dbReference type="EMBL" id="LUCM01001574">
    <property type="protein sequence ID" value="KAA0198684.1"/>
    <property type="molecule type" value="Genomic_DNA"/>
</dbReference>
<organism evidence="1 2">
    <name type="scientific">Fasciolopsis buskii</name>
    <dbReference type="NCBI Taxonomy" id="27845"/>
    <lineage>
        <taxon>Eukaryota</taxon>
        <taxon>Metazoa</taxon>
        <taxon>Spiralia</taxon>
        <taxon>Lophotrochozoa</taxon>
        <taxon>Platyhelminthes</taxon>
        <taxon>Trematoda</taxon>
        <taxon>Digenea</taxon>
        <taxon>Plagiorchiida</taxon>
        <taxon>Echinostomata</taxon>
        <taxon>Echinostomatoidea</taxon>
        <taxon>Fasciolidae</taxon>
        <taxon>Fasciolopsis</taxon>
    </lineage>
</organism>
<dbReference type="PANTHER" id="PTHR24114">
    <property type="entry name" value="LEUCINE RICH REPEAT FAMILY PROTEIN"/>
    <property type="match status" value="1"/>
</dbReference>
<dbReference type="OrthoDB" id="120976at2759"/>
<dbReference type="InterPro" id="IPR032675">
    <property type="entry name" value="LRR_dom_sf"/>
</dbReference>
<accession>A0A8E0S727</accession>
<sequence length="314" mass="35029">MFKENTMVTDVNLSENQLTSKCAENLCDVLASSTQLERIDLHGNRFDDTSGTHFADLMATSLRLAYLNLSYNNFGEQSVVFFGRALPQATSIVELDLSRNRLGHGNVRIFGRGLSDNKYLKNLNFSANGLGPRKGCPEFATALRQNKTLESLNLSDNRITAEGAVLLGKGLYTNTTLKYLCLARNPMQTAGCYAIVNAIMRNANSNLCEVDLQDIVVNQDFLDLQDTARINLPNMIVRAGKTTTEHIRALSPKMRPPDRSPKEILQIMGRITGVKLADMLKPHDTVGDKVVTRQTFIKILPVSFRRRDFIANFQ</sequence>
<reference evidence="1" key="1">
    <citation type="submission" date="2019-05" db="EMBL/GenBank/DDBJ databases">
        <title>Annotation for the trematode Fasciolopsis buski.</title>
        <authorList>
            <person name="Choi Y.-J."/>
        </authorList>
    </citation>
    <scope>NUCLEOTIDE SEQUENCE</scope>
    <source>
        <strain evidence="1">HT</strain>
        <tissue evidence="1">Whole worm</tissue>
    </source>
</reference>
<protein>
    <submittedName>
        <fullName evidence="1">Nalp (Nacht leucine rich repeat and pyrin domain containing)</fullName>
    </submittedName>
</protein>
<dbReference type="PANTHER" id="PTHR24114:SF31">
    <property type="entry name" value="NLR FAMILY MEMBER X1"/>
    <property type="match status" value="1"/>
</dbReference>